<sequence>MKNYLRYAFIAVLAFIANMAFGQAYKTLTFPDDNKADNKVGGYDKTWTAKIGTDTWSIVNFNNNNWNNNWKWIKCGGKKAALVGTITTDFAIDEAISSVVVDIDNIVADHVNSIKLEVTSDKEGKTVLETVNLEKIAAGDAVFTIKTPKENCYYKLAIDCKKHASKNGLVSVKKVEYYKKGTNPDIVDISNTPETAYTVAKAKELIDAGKGLSTEVYVKGIITSVGTLNTQFNSLSYKISDNGEATNELEVYSGKYFGGEGFTSADQLKAGDVVIIKGKLKKFNNKYELDMNNQLYSLNGQTTNIKDITTEATDANAPAYNLAGQKVGKEYKGVVIKAGKKFIQK</sequence>
<evidence type="ECO:0000256" key="1">
    <source>
        <dbReference type="SAM" id="SignalP"/>
    </source>
</evidence>
<keyword evidence="3" id="KW-1185">Reference proteome</keyword>
<reference evidence="2 3" key="1">
    <citation type="submission" date="2019-02" db="EMBL/GenBank/DDBJ databases">
        <title>Draft Genome Sequence of the Prevotella sp. BCRC 81118, Isolated from Human Feces.</title>
        <authorList>
            <person name="Huang C.-H."/>
        </authorList>
    </citation>
    <scope>NUCLEOTIDE SEQUENCE [LARGE SCALE GENOMIC DNA]</scope>
    <source>
        <strain evidence="2 3">BCRC 81118</strain>
    </source>
</reference>
<accession>A0A4Y8VE26</accession>
<protein>
    <recommendedName>
        <fullName evidence="4">DNA-binding protein</fullName>
    </recommendedName>
</protein>
<dbReference type="EMBL" id="SGVY01000026">
    <property type="protein sequence ID" value="TFH79276.1"/>
    <property type="molecule type" value="Genomic_DNA"/>
</dbReference>
<feature type="signal peptide" evidence="1">
    <location>
        <begin position="1"/>
        <end position="22"/>
    </location>
</feature>
<dbReference type="GeneID" id="302995641"/>
<dbReference type="CDD" id="cd03524">
    <property type="entry name" value="RPA2_OBF_family"/>
    <property type="match status" value="1"/>
</dbReference>
<name>A0A4Y8VE26_9BACT</name>
<dbReference type="RefSeq" id="WP_134843714.1">
    <property type="nucleotide sequence ID" value="NZ_SGVY01000026.1"/>
</dbReference>
<organism evidence="2 3">
    <name type="scientific">Segatella hominis</name>
    <dbReference type="NCBI Taxonomy" id="2518605"/>
    <lineage>
        <taxon>Bacteria</taxon>
        <taxon>Pseudomonadati</taxon>
        <taxon>Bacteroidota</taxon>
        <taxon>Bacteroidia</taxon>
        <taxon>Bacteroidales</taxon>
        <taxon>Prevotellaceae</taxon>
        <taxon>Segatella</taxon>
    </lineage>
</organism>
<evidence type="ECO:0000313" key="3">
    <source>
        <dbReference type="Proteomes" id="UP000297872"/>
    </source>
</evidence>
<dbReference type="Proteomes" id="UP000297872">
    <property type="component" value="Unassembled WGS sequence"/>
</dbReference>
<gene>
    <name evidence="2" type="ORF">EXN75_10130</name>
</gene>
<comment type="caution">
    <text evidence="2">The sequence shown here is derived from an EMBL/GenBank/DDBJ whole genome shotgun (WGS) entry which is preliminary data.</text>
</comment>
<evidence type="ECO:0000313" key="2">
    <source>
        <dbReference type="EMBL" id="TFH79276.1"/>
    </source>
</evidence>
<dbReference type="OrthoDB" id="1072397at2"/>
<proteinExistence type="predicted"/>
<feature type="chain" id="PRO_5021238342" description="DNA-binding protein" evidence="1">
    <location>
        <begin position="23"/>
        <end position="345"/>
    </location>
</feature>
<keyword evidence="1" id="KW-0732">Signal</keyword>
<dbReference type="AlphaFoldDB" id="A0A4Y8VE26"/>
<evidence type="ECO:0008006" key="4">
    <source>
        <dbReference type="Google" id="ProtNLM"/>
    </source>
</evidence>